<evidence type="ECO:0000313" key="3">
    <source>
        <dbReference type="Proteomes" id="UP000017404"/>
    </source>
</evidence>
<dbReference type="EMBL" id="AYEV01000008">
    <property type="protein sequence ID" value="ESK56506.1"/>
    <property type="molecule type" value="Genomic_DNA"/>
</dbReference>
<proteinExistence type="predicted"/>
<comment type="caution">
    <text evidence="2">The sequence shown here is derived from an EMBL/GenBank/DDBJ whole genome shotgun (WGS) entry which is preliminary data.</text>
</comment>
<protein>
    <submittedName>
        <fullName evidence="2">Uncharacterized protein</fullName>
    </submittedName>
</protein>
<sequence length="50" mass="5584">MHPLYSNSKPVPTAATLSEYPEHGSDHRSVETVEIFSAILVSHIIPYAKY</sequence>
<name>V2V6M3_9GAMM</name>
<keyword evidence="3" id="KW-1185">Reference proteome</keyword>
<gene>
    <name evidence="2" type="ORF">F990_01067</name>
</gene>
<dbReference type="AlphaFoldDB" id="V2V6M3"/>
<reference evidence="2 3" key="1">
    <citation type="submission" date="2013-10" db="EMBL/GenBank/DDBJ databases">
        <title>The Genome Sequence of Acinetobacter tjernbergiae CIP107465.</title>
        <authorList>
            <consortium name="The Broad Institute Genomics Platform"/>
            <consortium name="The Broad Institute Genome Sequencing Center for Infectious Disease"/>
            <person name="Cerqueira G."/>
            <person name="Feldgarden M."/>
            <person name="Courvalin P."/>
            <person name="Grillot-Courvalin C."/>
            <person name="Clermont D."/>
            <person name="Rocha E."/>
            <person name="Yoon E.-J."/>
            <person name="Nemec A."/>
            <person name="Young S.K."/>
            <person name="Zeng Q."/>
            <person name="Gargeya S."/>
            <person name="Fitzgerald M."/>
            <person name="Abouelleil A."/>
            <person name="Alvarado L."/>
            <person name="Berlin A.M."/>
            <person name="Chapman S.B."/>
            <person name="Gainer-Dewar J."/>
            <person name="Goldberg J."/>
            <person name="Gnerre S."/>
            <person name="Griggs A."/>
            <person name="Gujja S."/>
            <person name="Hansen M."/>
            <person name="Howarth C."/>
            <person name="Imamovic A."/>
            <person name="Ireland A."/>
            <person name="Larimer J."/>
            <person name="McCowan C."/>
            <person name="Murphy C."/>
            <person name="Pearson M."/>
            <person name="Poon T.W."/>
            <person name="Priest M."/>
            <person name="Roberts A."/>
            <person name="Saif S."/>
            <person name="Shea T."/>
            <person name="Sykes S."/>
            <person name="Wortman J."/>
            <person name="Nusbaum C."/>
            <person name="Birren B."/>
        </authorList>
    </citation>
    <scope>NUCLEOTIDE SEQUENCE [LARGE SCALE GENOMIC DNA]</scope>
    <source>
        <strain evidence="2 3">CIP 107465</strain>
    </source>
</reference>
<accession>V2V6M3</accession>
<feature type="region of interest" description="Disordered" evidence="1">
    <location>
        <begin position="1"/>
        <end position="24"/>
    </location>
</feature>
<dbReference type="Proteomes" id="UP000017404">
    <property type="component" value="Unassembled WGS sequence"/>
</dbReference>
<dbReference type="PATRIC" id="fig|1120928.5.peg.1092"/>
<evidence type="ECO:0000256" key="1">
    <source>
        <dbReference type="SAM" id="MobiDB-lite"/>
    </source>
</evidence>
<feature type="compositionally biased region" description="Polar residues" evidence="1">
    <location>
        <begin position="1"/>
        <end position="10"/>
    </location>
</feature>
<evidence type="ECO:0000313" key="2">
    <source>
        <dbReference type="EMBL" id="ESK56506.1"/>
    </source>
</evidence>
<organism evidence="2 3">
    <name type="scientific">Acinetobacter tjernbergiae DSM 14971 = CIP 107465</name>
    <dbReference type="NCBI Taxonomy" id="1120928"/>
    <lineage>
        <taxon>Bacteria</taxon>
        <taxon>Pseudomonadati</taxon>
        <taxon>Pseudomonadota</taxon>
        <taxon>Gammaproteobacteria</taxon>
        <taxon>Moraxellales</taxon>
        <taxon>Moraxellaceae</taxon>
        <taxon>Acinetobacter</taxon>
    </lineage>
</organism>